<dbReference type="GO" id="GO:0071949">
    <property type="term" value="F:FAD binding"/>
    <property type="evidence" value="ECO:0007669"/>
    <property type="project" value="TreeGrafter"/>
</dbReference>
<feature type="domain" description="Beta-lactamase hydrolase-like protein phosphatase-like" evidence="7">
    <location>
        <begin position="8"/>
        <end position="111"/>
    </location>
</feature>
<keyword evidence="4" id="KW-0274">FAD</keyword>
<evidence type="ECO:0000256" key="6">
    <source>
        <dbReference type="ARBA" id="ARBA00023002"/>
    </source>
</evidence>
<reference evidence="9 10" key="1">
    <citation type="submission" date="2016-10" db="EMBL/GenBank/DDBJ databases">
        <authorList>
            <person name="de Groot N.N."/>
        </authorList>
    </citation>
    <scope>NUCLEOTIDE SEQUENCE [LARGE SCALE GENOMIC DNA]</scope>
    <source>
        <strain evidence="9 10">Nm146</strain>
    </source>
</reference>
<dbReference type="InterPro" id="IPR023753">
    <property type="entry name" value="FAD/NAD-binding_dom"/>
</dbReference>
<keyword evidence="2" id="KW-0285">Flavoprotein</keyword>
<dbReference type="InterPro" id="IPR036188">
    <property type="entry name" value="FAD/NAD-bd_sf"/>
</dbReference>
<dbReference type="GO" id="GO:0048038">
    <property type="term" value="F:quinone binding"/>
    <property type="evidence" value="ECO:0007669"/>
    <property type="project" value="UniProtKB-KW"/>
</dbReference>
<evidence type="ECO:0000256" key="5">
    <source>
        <dbReference type="ARBA" id="ARBA00022946"/>
    </source>
</evidence>
<dbReference type="PANTHER" id="PTHR10632">
    <property type="entry name" value="SULFIDE:QUINONE OXIDOREDUCTASE"/>
    <property type="match status" value="1"/>
</dbReference>
<evidence type="ECO:0000313" key="10">
    <source>
        <dbReference type="Proteomes" id="UP000199561"/>
    </source>
</evidence>
<comment type="cofactor">
    <cofactor evidence="1">
        <name>FAD</name>
        <dbReference type="ChEBI" id="CHEBI:57692"/>
    </cofactor>
</comment>
<sequence length="564" mass="61539">MNVSTTKLNEKLSVCSQVTIDDLAEIAKAGYKSIICNRPDQEGGATQPTHQQLEKAAHSLGIQFAYLPVEIGKVSMEKSEAFHKLLTELPGPVLAFCGSGKRATALYELTQLETDKMKSEEETVTAACSWTEQAPETIPVPHGSTEKSLLVTAACNWGNAFDIVVVGGGAAGIGVTASLLHRRPSLRIAIIEPSDKHYYQPAWTLVGGGAFDVTQTVRNMADVIPPKAEWIQAAASGFDPDNNLVQLADGRAIGYRQLIVCPGIRLAWEKIEGVQETLGKNGVTSNYQFDLAPYTWSLTKSLKSGKALFTQPPMPIKCAGAPQKAMYLSCDHWLRERTLDHIEVEFNTAGAVLFGVADFVPSLMEYVKRYHTKLVFNANLVKVDGAHKIATFEIKDSEGNVTRVDKLFDMLHVTPPQVAPDFLSKSPLADAAGFCEVNPKTLQHARYPNIFSLGDACSSPNAKTAAAARKQIVIVAENLLAAKEGREFPNTYDGYGACPLTVEKGKVILAEFGFGGKLLPTFPLVDPTLPNRFAWLLKAKLFPWLYWNAMLKGREWLTRSTAAN</sequence>
<evidence type="ECO:0000259" key="8">
    <source>
        <dbReference type="Pfam" id="PF07992"/>
    </source>
</evidence>
<dbReference type="GO" id="GO:0070224">
    <property type="term" value="F:sulfide:quinone oxidoreductase activity"/>
    <property type="evidence" value="ECO:0007669"/>
    <property type="project" value="TreeGrafter"/>
</dbReference>
<dbReference type="InterPro" id="IPR005939">
    <property type="entry name" value="BLH_phosphatase-like"/>
</dbReference>
<keyword evidence="10" id="KW-1185">Reference proteome</keyword>
<keyword evidence="6" id="KW-0560">Oxidoreductase</keyword>
<dbReference type="FunFam" id="3.50.50.60:FF:000034">
    <property type="entry name" value="sulfide:quinone oxidoreductase, mitochondrial"/>
    <property type="match status" value="1"/>
</dbReference>
<dbReference type="Pfam" id="PF07992">
    <property type="entry name" value="Pyr_redox_2"/>
    <property type="match status" value="1"/>
</dbReference>
<dbReference type="InterPro" id="IPR029021">
    <property type="entry name" value="Prot-tyrosine_phosphatase-like"/>
</dbReference>
<name>A0A1I4N4R6_9PROT</name>
<evidence type="ECO:0000256" key="4">
    <source>
        <dbReference type="ARBA" id="ARBA00022827"/>
    </source>
</evidence>
<evidence type="ECO:0000259" key="7">
    <source>
        <dbReference type="Pfam" id="PF04273"/>
    </source>
</evidence>
<dbReference type="Gene3D" id="3.90.190.10">
    <property type="entry name" value="Protein tyrosine phosphatase superfamily"/>
    <property type="match status" value="1"/>
</dbReference>
<evidence type="ECO:0000313" key="9">
    <source>
        <dbReference type="EMBL" id="SFM10574.1"/>
    </source>
</evidence>
<dbReference type="AlphaFoldDB" id="A0A1I4N4R6"/>
<dbReference type="Gene3D" id="3.50.50.60">
    <property type="entry name" value="FAD/NAD(P)-binding domain"/>
    <property type="match status" value="2"/>
</dbReference>
<proteinExistence type="predicted"/>
<protein>
    <submittedName>
        <fullName evidence="9">Sulfide:quinone oxidoreductase</fullName>
    </submittedName>
</protein>
<dbReference type="NCBIfam" id="TIGR01244">
    <property type="entry name" value="TIGR01244 family sulfur transferase"/>
    <property type="match status" value="1"/>
</dbReference>
<organism evidence="9 10">
    <name type="scientific">Nitrosomonas nitrosa</name>
    <dbReference type="NCBI Taxonomy" id="52442"/>
    <lineage>
        <taxon>Bacteria</taxon>
        <taxon>Pseudomonadati</taxon>
        <taxon>Pseudomonadota</taxon>
        <taxon>Betaproteobacteria</taxon>
        <taxon>Nitrosomonadales</taxon>
        <taxon>Nitrosomonadaceae</taxon>
        <taxon>Nitrosomonas</taxon>
    </lineage>
</organism>
<dbReference type="STRING" id="52442.SAMN05421880_106102"/>
<evidence type="ECO:0000256" key="2">
    <source>
        <dbReference type="ARBA" id="ARBA00022630"/>
    </source>
</evidence>
<dbReference type="GO" id="GO:0016787">
    <property type="term" value="F:hydrolase activity"/>
    <property type="evidence" value="ECO:0007669"/>
    <property type="project" value="InterPro"/>
</dbReference>
<dbReference type="Pfam" id="PF04273">
    <property type="entry name" value="BLH_phosphatase"/>
    <property type="match status" value="1"/>
</dbReference>
<gene>
    <name evidence="9" type="ORF">SAMN05421880_106102</name>
</gene>
<dbReference type="RefSeq" id="WP_090666983.1">
    <property type="nucleotide sequence ID" value="NZ_FOUF01000006.1"/>
</dbReference>
<keyword evidence="3" id="KW-0874">Quinone</keyword>
<dbReference type="GO" id="GO:0070221">
    <property type="term" value="P:sulfide oxidation, using sulfide:quinone oxidoreductase"/>
    <property type="evidence" value="ECO:0007669"/>
    <property type="project" value="TreeGrafter"/>
</dbReference>
<feature type="domain" description="FAD/NAD(P)-binding" evidence="8">
    <location>
        <begin position="161"/>
        <end position="281"/>
    </location>
</feature>
<dbReference type="PANTHER" id="PTHR10632:SF2">
    <property type="entry name" value="SULFIDE:QUINONE OXIDOREDUCTASE, MITOCHONDRIAL"/>
    <property type="match status" value="1"/>
</dbReference>
<dbReference type="Proteomes" id="UP000199561">
    <property type="component" value="Unassembled WGS sequence"/>
</dbReference>
<evidence type="ECO:0000256" key="3">
    <source>
        <dbReference type="ARBA" id="ARBA00022719"/>
    </source>
</evidence>
<dbReference type="InterPro" id="IPR015904">
    <property type="entry name" value="Sulphide_quinone_reductase"/>
</dbReference>
<accession>A0A1I4N4R6</accession>
<dbReference type="SUPFAM" id="SSF51905">
    <property type="entry name" value="FAD/NAD(P)-binding domain"/>
    <property type="match status" value="2"/>
</dbReference>
<dbReference type="EMBL" id="FOUF01000006">
    <property type="protein sequence ID" value="SFM10574.1"/>
    <property type="molecule type" value="Genomic_DNA"/>
</dbReference>
<keyword evidence="5" id="KW-0809">Transit peptide</keyword>
<evidence type="ECO:0000256" key="1">
    <source>
        <dbReference type="ARBA" id="ARBA00001974"/>
    </source>
</evidence>